<dbReference type="Pfam" id="PF20143">
    <property type="entry name" value="NAD_kinase_C"/>
    <property type="match status" value="1"/>
</dbReference>
<dbReference type="Gene3D" id="2.60.200.30">
    <property type="entry name" value="Probable inorganic polyphosphate/atp-NAD kinase, domain 2"/>
    <property type="match status" value="1"/>
</dbReference>
<dbReference type="EC" id="2.7.1.23" evidence="1"/>
<evidence type="ECO:0000313" key="1">
    <source>
        <dbReference type="EMBL" id="QLJ53161.1"/>
    </source>
</evidence>
<dbReference type="AlphaFoldDB" id="A0A7D6BT95"/>
<dbReference type="InterPro" id="IPR016064">
    <property type="entry name" value="NAD/diacylglycerol_kinase_sf"/>
</dbReference>
<dbReference type="InterPro" id="IPR017438">
    <property type="entry name" value="ATP-NAD_kinase_N"/>
</dbReference>
<protein>
    <submittedName>
        <fullName evidence="1">NAD kinase</fullName>
        <ecNumber evidence="1">2.7.1.23</ecNumber>
    </submittedName>
</protein>
<dbReference type="EMBL" id="CP058998">
    <property type="protein sequence ID" value="QLJ53161.1"/>
    <property type="molecule type" value="Genomic_DNA"/>
</dbReference>
<keyword evidence="1" id="KW-0418">Kinase</keyword>
<name>A0A7D6BT95_FERL1</name>
<dbReference type="InterPro" id="IPR017437">
    <property type="entry name" value="ATP-NAD_kinase_PpnK-typ_C"/>
</dbReference>
<dbReference type="KEGG" id="flt:Sv326_0986"/>
<reference evidence="2" key="1">
    <citation type="submission" date="2020-07" db="EMBL/GenBank/DDBJ databases">
        <title>Metabolic diversity and evolutionary history of the archaeal phylum ###Micrarchaeota### uncovered from a freshwater lake metagenome.</title>
        <authorList>
            <person name="Kadnikov V.V."/>
            <person name="Savvichev A.S."/>
            <person name="Mardanov A.V."/>
            <person name="Beletsky A.V."/>
            <person name="Chupakov A.V."/>
            <person name="Kokryatskaya N.M."/>
            <person name="Pimenov N.V."/>
            <person name="Ravin N.V."/>
        </authorList>
    </citation>
    <scope>NUCLEOTIDE SEQUENCE [LARGE SCALE GENOMIC DNA]</scope>
</reference>
<proteinExistence type="predicted"/>
<dbReference type="Proteomes" id="UP000510821">
    <property type="component" value="Chromosome"/>
</dbReference>
<dbReference type="GO" id="GO:0019674">
    <property type="term" value="P:NAD+ metabolic process"/>
    <property type="evidence" value="ECO:0007669"/>
    <property type="project" value="InterPro"/>
</dbReference>
<dbReference type="SUPFAM" id="SSF111331">
    <property type="entry name" value="NAD kinase/diacylglycerol kinase-like"/>
    <property type="match status" value="1"/>
</dbReference>
<organism evidence="1 2">
    <name type="scientific">Fermentimicrarchaeum limneticum</name>
    <dbReference type="NCBI Taxonomy" id="2795018"/>
    <lineage>
        <taxon>Archaea</taxon>
        <taxon>Candidatus Micrarchaeota</taxon>
        <taxon>Candidatus Fermentimicrarchaeales</taxon>
        <taxon>Candidatus Fermentimicrarchaeaceae</taxon>
        <taxon>Candidatus Fermentimicrarchaeum</taxon>
    </lineage>
</organism>
<evidence type="ECO:0000313" key="2">
    <source>
        <dbReference type="Proteomes" id="UP000510821"/>
    </source>
</evidence>
<keyword evidence="1" id="KW-0808">Transferase</keyword>
<accession>A0A7D6BT95</accession>
<dbReference type="PANTHER" id="PTHR20275">
    <property type="entry name" value="NAD KINASE"/>
    <property type="match status" value="1"/>
</dbReference>
<dbReference type="GO" id="GO:0006741">
    <property type="term" value="P:NADP+ biosynthetic process"/>
    <property type="evidence" value="ECO:0007669"/>
    <property type="project" value="TreeGrafter"/>
</dbReference>
<dbReference type="GO" id="GO:0003951">
    <property type="term" value="F:NAD+ kinase activity"/>
    <property type="evidence" value="ECO:0007669"/>
    <property type="project" value="UniProtKB-EC"/>
</dbReference>
<dbReference type="Gene3D" id="3.40.50.10330">
    <property type="entry name" value="Probable inorganic polyphosphate/atp-NAD kinase, domain 1"/>
    <property type="match status" value="1"/>
</dbReference>
<dbReference type="PANTHER" id="PTHR20275:SF0">
    <property type="entry name" value="NAD KINASE"/>
    <property type="match status" value="1"/>
</dbReference>
<gene>
    <name evidence="1" type="ORF">Sv326_0986</name>
</gene>
<sequence>MRIRSAFVVPNPRKQWAVKLTKEVAELLVKHGIKLKKDGDALITLGGDGTLLYNKNRYRQPIFGIGNEKSFICQSTYRNWRKLLPRVLRSCRIDWRTMLQCEISGRVYENSLNEICIRSRDHRVIETSLSFLGRKVLLKSDGVLFSTPTGSTAYAYSCGAPQLHPRARKYEVVPISPYRRSFKPAVVPDSTECELTVLGSNADLVIDGQFIHKVKLNSKIRVRLSDRKLGLLLPAT</sequence>